<evidence type="ECO:0000313" key="8">
    <source>
        <dbReference type="EMBL" id="QHT34982.1"/>
    </source>
</evidence>
<keyword evidence="4" id="KW-0067">ATP-binding</keyword>
<organism evidence="8">
    <name type="scientific">viral metagenome</name>
    <dbReference type="NCBI Taxonomy" id="1070528"/>
    <lineage>
        <taxon>unclassified sequences</taxon>
        <taxon>metagenomes</taxon>
        <taxon>organismal metagenomes</taxon>
    </lineage>
</organism>
<evidence type="ECO:0000256" key="4">
    <source>
        <dbReference type="ARBA" id="ARBA00022840"/>
    </source>
</evidence>
<evidence type="ECO:0000256" key="3">
    <source>
        <dbReference type="ARBA" id="ARBA00022806"/>
    </source>
</evidence>
<feature type="domain" description="Helicase C-terminal" evidence="6">
    <location>
        <begin position="232"/>
        <end position="376"/>
    </location>
</feature>
<evidence type="ECO:0000256" key="2">
    <source>
        <dbReference type="ARBA" id="ARBA00022801"/>
    </source>
</evidence>
<dbReference type="CDD" id="cd18787">
    <property type="entry name" value="SF2_C_DEAD"/>
    <property type="match status" value="1"/>
</dbReference>
<dbReference type="GO" id="GO:0005524">
    <property type="term" value="F:ATP binding"/>
    <property type="evidence" value="ECO:0007669"/>
    <property type="project" value="UniProtKB-KW"/>
</dbReference>
<dbReference type="PROSITE" id="PS51192">
    <property type="entry name" value="HELICASE_ATP_BIND_1"/>
    <property type="match status" value="1"/>
</dbReference>
<evidence type="ECO:0008006" key="9">
    <source>
        <dbReference type="Google" id="ProtNLM"/>
    </source>
</evidence>
<reference evidence="8" key="1">
    <citation type="journal article" date="2020" name="Nature">
        <title>Giant virus diversity and host interactions through global metagenomics.</title>
        <authorList>
            <person name="Schulz F."/>
            <person name="Roux S."/>
            <person name="Paez-Espino D."/>
            <person name="Jungbluth S."/>
            <person name="Walsh D.A."/>
            <person name="Denef V.J."/>
            <person name="McMahon K.D."/>
            <person name="Konstantinidis K.T."/>
            <person name="Eloe-Fadrosh E.A."/>
            <person name="Kyrpides N.C."/>
            <person name="Woyke T."/>
        </authorList>
    </citation>
    <scope>NUCLEOTIDE SEQUENCE</scope>
    <source>
        <strain evidence="8">GVMAG-M-3300009180-1</strain>
    </source>
</reference>
<dbReference type="InterPro" id="IPR001650">
    <property type="entry name" value="Helicase_C-like"/>
</dbReference>
<proteinExistence type="predicted"/>
<protein>
    <recommendedName>
        <fullName evidence="9">Helicase</fullName>
    </recommendedName>
</protein>
<dbReference type="SUPFAM" id="SSF52540">
    <property type="entry name" value="P-loop containing nucleoside triphosphate hydrolases"/>
    <property type="match status" value="1"/>
</dbReference>
<dbReference type="SMART" id="SM00490">
    <property type="entry name" value="HELICc"/>
    <property type="match status" value="1"/>
</dbReference>
<keyword evidence="2" id="KW-0378">Hydrolase</keyword>
<dbReference type="Pfam" id="PF00270">
    <property type="entry name" value="DEAD"/>
    <property type="match status" value="1"/>
</dbReference>
<dbReference type="GO" id="GO:0003676">
    <property type="term" value="F:nucleic acid binding"/>
    <property type="evidence" value="ECO:0007669"/>
    <property type="project" value="InterPro"/>
</dbReference>
<dbReference type="PANTHER" id="PTHR47959:SF1">
    <property type="entry name" value="ATP-DEPENDENT RNA HELICASE DBPA"/>
    <property type="match status" value="1"/>
</dbReference>
<dbReference type="GO" id="GO:0016787">
    <property type="term" value="F:hydrolase activity"/>
    <property type="evidence" value="ECO:0007669"/>
    <property type="project" value="UniProtKB-KW"/>
</dbReference>
<keyword evidence="3" id="KW-0347">Helicase</keyword>
<dbReference type="SMART" id="SM00487">
    <property type="entry name" value="DEXDc"/>
    <property type="match status" value="1"/>
</dbReference>
<accession>A0A6C0F1R6</accession>
<dbReference type="Gene3D" id="3.40.50.300">
    <property type="entry name" value="P-loop containing nucleotide triphosphate hydrolases"/>
    <property type="match status" value="2"/>
</dbReference>
<dbReference type="InterPro" id="IPR050079">
    <property type="entry name" value="DEAD_box_RNA_helicase"/>
</dbReference>
<evidence type="ECO:0000256" key="1">
    <source>
        <dbReference type="ARBA" id="ARBA00022741"/>
    </source>
</evidence>
<feature type="domain" description="DEAD-box RNA helicase Q" evidence="7">
    <location>
        <begin position="1"/>
        <end position="29"/>
    </location>
</feature>
<dbReference type="InterPro" id="IPR014014">
    <property type="entry name" value="RNA_helicase_DEAD_Q_motif"/>
</dbReference>
<dbReference type="PROSITE" id="PS00039">
    <property type="entry name" value="DEAD_ATP_HELICASE"/>
    <property type="match status" value="1"/>
</dbReference>
<evidence type="ECO:0000259" key="5">
    <source>
        <dbReference type="PROSITE" id="PS51192"/>
    </source>
</evidence>
<dbReference type="PROSITE" id="PS51195">
    <property type="entry name" value="Q_MOTIF"/>
    <property type="match status" value="1"/>
</dbReference>
<evidence type="ECO:0000259" key="6">
    <source>
        <dbReference type="PROSITE" id="PS51194"/>
    </source>
</evidence>
<feature type="domain" description="Helicase ATP-binding" evidence="5">
    <location>
        <begin position="32"/>
        <end position="204"/>
    </location>
</feature>
<dbReference type="PROSITE" id="PS51194">
    <property type="entry name" value="HELICASE_CTER"/>
    <property type="match status" value="1"/>
</dbReference>
<dbReference type="InterPro" id="IPR011545">
    <property type="entry name" value="DEAD/DEAH_box_helicase_dom"/>
</dbReference>
<sequence length="376" mass="42296">MSWESFKLNEDLARGIYRFGFEQPTPIQEKAIPSIIEGRDVIGQGQSGTGKTGSFTIGALQRIDVSSKTTQALILAPTFELVKQISTVVSAIGSAMDGLVVKTLVGGTSVSDDSADLRNNCPHVVVGTAGRVYDMIRRRSLLTDKIRIFVLDEADEMLSKGFKDQMYDIFKFLSDNVQVALFSATMPDEMLVLSEKFMRDPVRIVMKAEELTLECIQQYYVAMNDDQSKYDALKDLFAFLQLSQCIIYVSTVKRVEDLYKTMMADGFPVCCIHSSMDKSERDKSLQSFRKGAYRVMISSGVTARGIDVQQVSTVINFDMTRSYETYLHAIGRSGRFGRKGLAINFVTKHDIDFMRRLEKHYNISIDELPANFDKLI</sequence>
<name>A0A6C0F1R6_9ZZZZ</name>
<dbReference type="InterPro" id="IPR014001">
    <property type="entry name" value="Helicase_ATP-bd"/>
</dbReference>
<dbReference type="InterPro" id="IPR000629">
    <property type="entry name" value="RNA-helicase_DEAD-box_CS"/>
</dbReference>
<dbReference type="EMBL" id="MN739011">
    <property type="protein sequence ID" value="QHT34982.1"/>
    <property type="molecule type" value="Genomic_DNA"/>
</dbReference>
<keyword evidence="1" id="KW-0547">Nucleotide-binding</keyword>
<dbReference type="AlphaFoldDB" id="A0A6C0F1R6"/>
<dbReference type="InterPro" id="IPR027417">
    <property type="entry name" value="P-loop_NTPase"/>
</dbReference>
<evidence type="ECO:0000259" key="7">
    <source>
        <dbReference type="PROSITE" id="PS51195"/>
    </source>
</evidence>
<dbReference type="GO" id="GO:0003724">
    <property type="term" value="F:RNA helicase activity"/>
    <property type="evidence" value="ECO:0007669"/>
    <property type="project" value="InterPro"/>
</dbReference>
<dbReference type="GO" id="GO:0005829">
    <property type="term" value="C:cytosol"/>
    <property type="evidence" value="ECO:0007669"/>
    <property type="project" value="TreeGrafter"/>
</dbReference>
<dbReference type="PANTHER" id="PTHR47959">
    <property type="entry name" value="ATP-DEPENDENT RNA HELICASE RHLE-RELATED"/>
    <property type="match status" value="1"/>
</dbReference>
<dbReference type="Pfam" id="PF00271">
    <property type="entry name" value="Helicase_C"/>
    <property type="match status" value="1"/>
</dbReference>